<protein>
    <submittedName>
        <fullName evidence="1">Uncharacterized protein</fullName>
    </submittedName>
</protein>
<reference evidence="2" key="1">
    <citation type="journal article" date="2024" name="Proc. Natl. Acad. Sci. U.S.A.">
        <title>Extraordinary preservation of gene collinearity over three hundred million years revealed in homosporous lycophytes.</title>
        <authorList>
            <person name="Li C."/>
            <person name="Wickell D."/>
            <person name="Kuo L.Y."/>
            <person name="Chen X."/>
            <person name="Nie B."/>
            <person name="Liao X."/>
            <person name="Peng D."/>
            <person name="Ji J."/>
            <person name="Jenkins J."/>
            <person name="Williams M."/>
            <person name="Shu S."/>
            <person name="Plott C."/>
            <person name="Barry K."/>
            <person name="Rajasekar S."/>
            <person name="Grimwood J."/>
            <person name="Han X."/>
            <person name="Sun S."/>
            <person name="Hou Z."/>
            <person name="He W."/>
            <person name="Dai G."/>
            <person name="Sun C."/>
            <person name="Schmutz J."/>
            <person name="Leebens-Mack J.H."/>
            <person name="Li F.W."/>
            <person name="Wang L."/>
        </authorList>
    </citation>
    <scope>NUCLEOTIDE SEQUENCE [LARGE SCALE GENOMIC DNA]</scope>
    <source>
        <strain evidence="2">cv. PW_Plant_1</strain>
    </source>
</reference>
<keyword evidence="2" id="KW-1185">Reference proteome</keyword>
<evidence type="ECO:0000313" key="1">
    <source>
        <dbReference type="EMBL" id="KAJ7534627.1"/>
    </source>
</evidence>
<comment type="caution">
    <text evidence="1">The sequence shown here is derived from an EMBL/GenBank/DDBJ whole genome shotgun (WGS) entry which is preliminary data.</text>
</comment>
<dbReference type="EMBL" id="CM055104">
    <property type="protein sequence ID" value="KAJ7534627.1"/>
    <property type="molecule type" value="Genomic_DNA"/>
</dbReference>
<proteinExistence type="predicted"/>
<evidence type="ECO:0000313" key="2">
    <source>
        <dbReference type="Proteomes" id="UP001162992"/>
    </source>
</evidence>
<name>A0ACC2BXX6_DIPCM</name>
<accession>A0ACC2BXX6</accession>
<sequence>MCLNFMILHCILQHEATSPITYIVQCYRSESLQVRLDLYSQSTHLQCLSIAGHPNSPTL</sequence>
<organism evidence="1 2">
    <name type="scientific">Diphasiastrum complanatum</name>
    <name type="common">Issler's clubmoss</name>
    <name type="synonym">Lycopodium complanatum</name>
    <dbReference type="NCBI Taxonomy" id="34168"/>
    <lineage>
        <taxon>Eukaryota</taxon>
        <taxon>Viridiplantae</taxon>
        <taxon>Streptophyta</taxon>
        <taxon>Embryophyta</taxon>
        <taxon>Tracheophyta</taxon>
        <taxon>Lycopodiopsida</taxon>
        <taxon>Lycopodiales</taxon>
        <taxon>Lycopodiaceae</taxon>
        <taxon>Lycopodioideae</taxon>
        <taxon>Diphasiastrum</taxon>
    </lineage>
</organism>
<dbReference type="Proteomes" id="UP001162992">
    <property type="component" value="Chromosome 13"/>
</dbReference>
<gene>
    <name evidence="1" type="ORF">O6H91_13G103400</name>
</gene>